<proteinExistence type="predicted"/>
<evidence type="ECO:0000256" key="3">
    <source>
        <dbReference type="SAM" id="MobiDB-lite"/>
    </source>
</evidence>
<feature type="compositionally biased region" description="Basic and acidic residues" evidence="3">
    <location>
        <begin position="61"/>
        <end position="70"/>
    </location>
</feature>
<dbReference type="InterPro" id="IPR023365">
    <property type="entry name" value="Sortase_dom-sf"/>
</dbReference>
<dbReference type="AlphaFoldDB" id="A0A174E159"/>
<feature type="compositionally biased region" description="Low complexity" evidence="3">
    <location>
        <begin position="71"/>
        <end position="80"/>
    </location>
</feature>
<dbReference type="SUPFAM" id="SSF63817">
    <property type="entry name" value="Sortase"/>
    <property type="match status" value="1"/>
</dbReference>
<evidence type="ECO:0000313" key="6">
    <source>
        <dbReference type="Proteomes" id="UP000095787"/>
    </source>
</evidence>
<feature type="region of interest" description="Disordered" evidence="3">
    <location>
        <begin position="1"/>
        <end position="256"/>
    </location>
</feature>
<name>A0A174E159_9FIRM</name>
<dbReference type="InterPro" id="IPR009835">
    <property type="entry name" value="SrtB"/>
</dbReference>
<feature type="active site" description="Acyl-thioester intermediate" evidence="2">
    <location>
        <position position="487"/>
    </location>
</feature>
<evidence type="ECO:0000256" key="4">
    <source>
        <dbReference type="SAM" id="Phobius"/>
    </source>
</evidence>
<accession>A0A174E159</accession>
<reference evidence="5 6" key="1">
    <citation type="submission" date="2015-09" db="EMBL/GenBank/DDBJ databases">
        <authorList>
            <consortium name="Pathogen Informatics"/>
        </authorList>
    </citation>
    <scope>NUCLEOTIDE SEQUENCE [LARGE SCALE GENOMIC DNA]</scope>
    <source>
        <strain evidence="5 6">2789STDY5834841</strain>
    </source>
</reference>
<dbReference type="NCBIfam" id="TIGR03064">
    <property type="entry name" value="sortase_srtB"/>
    <property type="match status" value="1"/>
</dbReference>
<evidence type="ECO:0000313" key="5">
    <source>
        <dbReference type="EMBL" id="CUO30035.1"/>
    </source>
</evidence>
<organism evidence="5 6">
    <name type="scientific">[Ruminococcus] torques</name>
    <dbReference type="NCBI Taxonomy" id="33039"/>
    <lineage>
        <taxon>Bacteria</taxon>
        <taxon>Bacillati</taxon>
        <taxon>Bacillota</taxon>
        <taxon>Clostridia</taxon>
        <taxon>Lachnospirales</taxon>
        <taxon>Lachnospiraceae</taxon>
        <taxon>Mediterraneibacter</taxon>
    </lineage>
</organism>
<gene>
    <name evidence="5" type="ORF">ERS852456_02166</name>
</gene>
<feature type="active site" description="Proton donor/acceptor" evidence="2">
    <location>
        <position position="391"/>
    </location>
</feature>
<evidence type="ECO:0000256" key="2">
    <source>
        <dbReference type="PIRSR" id="PIRSR605754-1"/>
    </source>
</evidence>
<dbReference type="GO" id="GO:0016787">
    <property type="term" value="F:hydrolase activity"/>
    <property type="evidence" value="ECO:0007669"/>
    <property type="project" value="UniProtKB-KW"/>
</dbReference>
<keyword evidence="4" id="KW-1133">Transmembrane helix</keyword>
<dbReference type="RefSeq" id="WP_009320327.1">
    <property type="nucleotide sequence ID" value="NZ_DAWEAS010000011.1"/>
</dbReference>
<feature type="compositionally biased region" description="Low complexity" evidence="3">
    <location>
        <begin position="37"/>
        <end position="60"/>
    </location>
</feature>
<dbReference type="Proteomes" id="UP000095787">
    <property type="component" value="Unassembled WGS sequence"/>
</dbReference>
<dbReference type="Pfam" id="PF04203">
    <property type="entry name" value="Sortase"/>
    <property type="match status" value="1"/>
</dbReference>
<feature type="transmembrane region" description="Helical" evidence="4">
    <location>
        <begin position="262"/>
        <end position="284"/>
    </location>
</feature>
<keyword evidence="4" id="KW-0472">Membrane</keyword>
<protein>
    <submittedName>
        <fullName evidence="5">Sortase (Surface protein transpeptidase)</fullName>
    </submittedName>
</protein>
<keyword evidence="4" id="KW-0812">Transmembrane</keyword>
<dbReference type="InterPro" id="IPR005754">
    <property type="entry name" value="Sortase"/>
</dbReference>
<dbReference type="EMBL" id="CYZO01000030">
    <property type="protein sequence ID" value="CUO30035.1"/>
    <property type="molecule type" value="Genomic_DNA"/>
</dbReference>
<feature type="compositionally biased region" description="Basic and acidic residues" evidence="3">
    <location>
        <begin position="102"/>
        <end position="114"/>
    </location>
</feature>
<feature type="compositionally biased region" description="Basic and acidic residues" evidence="3">
    <location>
        <begin position="81"/>
        <end position="92"/>
    </location>
</feature>
<keyword evidence="1" id="KW-0378">Hydrolase</keyword>
<evidence type="ECO:0000256" key="1">
    <source>
        <dbReference type="ARBA" id="ARBA00022801"/>
    </source>
</evidence>
<dbReference type="Gene3D" id="2.40.260.10">
    <property type="entry name" value="Sortase"/>
    <property type="match status" value="1"/>
</dbReference>
<sequence>MDRNERNTMDQNARKRTVRREGNAEGSARANEGLGRRPSGNGAPASAGRPSGKSSSASVRRTSESGDPTRRTTPGGTVTPMRRESGSVRKPSEQAGRAQGSLRKEHSETGRTRDAAGAPTDPSLRRASGKAGTPTDPSARRAAGKTGTPTDPSARRAAGKTGTPTDPSARRTAGKAGAPTDPSARRTAGKAGTPTDPSARRTAGKAGTPADPSLRRAAGKAQGNPAEQKPVRSADGIVRKQGGHPNGKSKAMSKKKKKQKRAAFNFASGGVLIIAACVFIFSLYQLITMLIPYYSGGEEYDKIKNIAITADEEGKGFTVDFDALLKENEDTVAWIRFDEPAVINYPVVKSADNNEYLTKTFTANDNKLGAIFVDMRNSNDFSDKNTFIYGHHLNVGGEMFSELLKYENESFCKKHPNFYIYTPDGKVRTYKVFSAGVVKDTADNYKLDYATDADYEAYLKLCEESSNYKVEDVELTAQSQIVSLSTCTNVRDDERFLVQGVLTAVD</sequence>
<dbReference type="CDD" id="cd05826">
    <property type="entry name" value="Sortase_B"/>
    <property type="match status" value="1"/>
</dbReference>